<dbReference type="RefSeq" id="WP_005528496.1">
    <property type="nucleotide sequence ID" value="NZ_BJLD01000002.1"/>
</dbReference>
<evidence type="ECO:0000313" key="3">
    <source>
        <dbReference type="Proteomes" id="UP000315234"/>
    </source>
</evidence>
<dbReference type="AlphaFoldDB" id="A0ABC9ZMR2"/>
<feature type="domain" description="HTH-like" evidence="1">
    <location>
        <begin position="1"/>
        <end position="48"/>
    </location>
</feature>
<sequence length="58" mass="6563">MEHIRDVHAENCGVYGGRKMRRVLRRQGIDSGRERTARLMRSAGLSGTGKRWGTNHNA</sequence>
<dbReference type="Proteomes" id="UP000315234">
    <property type="component" value="Unassembled WGS sequence"/>
</dbReference>
<name>A0ABC9ZMR2_CORST</name>
<protein>
    <recommendedName>
        <fullName evidence="1">HTH-like domain-containing protein</fullName>
    </recommendedName>
</protein>
<dbReference type="InterPro" id="IPR025948">
    <property type="entry name" value="HTH-like_dom"/>
</dbReference>
<dbReference type="Pfam" id="PF13276">
    <property type="entry name" value="HTH_21"/>
    <property type="match status" value="1"/>
</dbReference>
<evidence type="ECO:0000259" key="1">
    <source>
        <dbReference type="Pfam" id="PF13276"/>
    </source>
</evidence>
<accession>A0ABC9ZMR2</accession>
<comment type="caution">
    <text evidence="2">The sequence shown here is derived from an EMBL/GenBank/DDBJ whole genome shotgun (WGS) entry which is preliminary data.</text>
</comment>
<proteinExistence type="predicted"/>
<dbReference type="EMBL" id="BJLD01000002">
    <property type="protein sequence ID" value="GEA43233.1"/>
    <property type="molecule type" value="Genomic_DNA"/>
</dbReference>
<reference evidence="2 3" key="1">
    <citation type="submission" date="2019-06" db="EMBL/GenBank/DDBJ databases">
        <title>Draft genome sequence of Corynebacterium striatum NBRC 15291.</title>
        <authorList>
            <person name="Miura T."/>
            <person name="Furukawa M."/>
            <person name="Shimamura M."/>
            <person name="Ohyama Y."/>
            <person name="Yamazoe A."/>
            <person name="Kawasaki H."/>
        </authorList>
    </citation>
    <scope>NUCLEOTIDE SEQUENCE [LARGE SCALE GENOMIC DNA]</scope>
    <source>
        <strain evidence="2 3">NBRC 15291</strain>
    </source>
</reference>
<evidence type="ECO:0000313" key="2">
    <source>
        <dbReference type="EMBL" id="GEA43233.1"/>
    </source>
</evidence>
<gene>
    <name evidence="2" type="ORF">Cst04h_14030</name>
</gene>
<organism evidence="2 3">
    <name type="scientific">Corynebacterium striatum</name>
    <dbReference type="NCBI Taxonomy" id="43770"/>
    <lineage>
        <taxon>Bacteria</taxon>
        <taxon>Bacillati</taxon>
        <taxon>Actinomycetota</taxon>
        <taxon>Actinomycetes</taxon>
        <taxon>Mycobacteriales</taxon>
        <taxon>Corynebacteriaceae</taxon>
        <taxon>Corynebacterium</taxon>
    </lineage>
</organism>